<dbReference type="GO" id="GO:0019808">
    <property type="term" value="F:polyamine binding"/>
    <property type="evidence" value="ECO:0007669"/>
    <property type="project" value="InterPro"/>
</dbReference>
<evidence type="ECO:0000256" key="7">
    <source>
        <dbReference type="SAM" id="SignalP"/>
    </source>
</evidence>
<evidence type="ECO:0000256" key="1">
    <source>
        <dbReference type="ARBA" id="ARBA00004418"/>
    </source>
</evidence>
<feature type="signal peptide" evidence="7">
    <location>
        <begin position="1"/>
        <end position="27"/>
    </location>
</feature>
<evidence type="ECO:0000256" key="2">
    <source>
        <dbReference type="ARBA" id="ARBA00022448"/>
    </source>
</evidence>
<comment type="similarity">
    <text evidence="5">Belongs to the bacterial solute-binding protein PotD/PotF family.</text>
</comment>
<evidence type="ECO:0000256" key="3">
    <source>
        <dbReference type="ARBA" id="ARBA00022729"/>
    </source>
</evidence>
<comment type="function">
    <text evidence="5">Required for the activity of the bacterial periplasmic transport system of putrescine.</text>
</comment>
<accession>A0A948TGC4</accession>
<dbReference type="GO" id="GO:0015846">
    <property type="term" value="P:polyamine transport"/>
    <property type="evidence" value="ECO:0007669"/>
    <property type="project" value="InterPro"/>
</dbReference>
<dbReference type="GO" id="GO:0042597">
    <property type="term" value="C:periplasmic space"/>
    <property type="evidence" value="ECO:0007669"/>
    <property type="project" value="UniProtKB-SubCell"/>
</dbReference>
<dbReference type="PANTHER" id="PTHR30222">
    <property type="entry name" value="SPERMIDINE/PUTRESCINE-BINDING PERIPLASMIC PROTEIN"/>
    <property type="match status" value="1"/>
</dbReference>
<organism evidence="8 9">
    <name type="scientific">Candidatus Anaerobiospirillum pullicola</name>
    <dbReference type="NCBI Taxonomy" id="2838451"/>
    <lineage>
        <taxon>Bacteria</taxon>
        <taxon>Pseudomonadati</taxon>
        <taxon>Pseudomonadota</taxon>
        <taxon>Gammaproteobacteria</taxon>
        <taxon>Aeromonadales</taxon>
        <taxon>Succinivibrionaceae</taxon>
        <taxon>Anaerobiospirillum</taxon>
    </lineage>
</organism>
<proteinExistence type="inferred from homology"/>
<evidence type="ECO:0000256" key="4">
    <source>
        <dbReference type="ARBA" id="ARBA00022764"/>
    </source>
</evidence>
<dbReference type="InterPro" id="IPR006059">
    <property type="entry name" value="SBP"/>
</dbReference>
<feature type="chain" id="PRO_5036807208" description="Putrescine-binding periplasmic protein" evidence="7">
    <location>
        <begin position="28"/>
        <end position="381"/>
    </location>
</feature>
<dbReference type="AlphaFoldDB" id="A0A948TGC4"/>
<evidence type="ECO:0000313" key="9">
    <source>
        <dbReference type="Proteomes" id="UP000733611"/>
    </source>
</evidence>
<gene>
    <name evidence="8" type="ORF">H9847_05635</name>
</gene>
<dbReference type="Proteomes" id="UP000733611">
    <property type="component" value="Unassembled WGS sequence"/>
</dbReference>
<dbReference type="InterPro" id="IPR001188">
    <property type="entry name" value="Sperm_putr-bd"/>
</dbReference>
<dbReference type="SUPFAM" id="SSF53850">
    <property type="entry name" value="Periplasmic binding protein-like II"/>
    <property type="match status" value="1"/>
</dbReference>
<dbReference type="EMBL" id="JAHLFE010000109">
    <property type="protein sequence ID" value="MBU3844336.1"/>
    <property type="molecule type" value="Genomic_DNA"/>
</dbReference>
<sequence length="381" mass="42384">MRRTSLKALLGGLFGAALLSTSSLAAADEENKVNIWNWSDYIGSTTVEDFTKATGIEANHVLFDSNELVEARLLSGSSGFDVIMMTSYYVPRLAQAGALQPFDKSKLTNYSNLDPKRMELLATIDKDNAYAVPYTEISVGIGYNTKKIAEVFGPDFKVDSWDVLFKPENAAKLKQCGIAVLDSPIEVISTVQHYLHKDPTSEKRGDYEEAKQILTDLAKNVSYFHSSRYINDLASGDICMAIGYSGDILQAKDRAKAANRDYEVEYVFPKEGGLLWFDCWVLAHDAAHPDNAHKWVDYLLSDDVATSISNEIRYLLPVTGAIAKLDPALKDNPSVNLPPELLEKAYFPQVPSARQSKLHNEVWNYMKLNSTSEEEEGSGWE</sequence>
<evidence type="ECO:0000256" key="6">
    <source>
        <dbReference type="PIRSR" id="PIRSR019574-1"/>
    </source>
</evidence>
<dbReference type="Gene3D" id="3.40.190.10">
    <property type="entry name" value="Periplasmic binding protein-like II"/>
    <property type="match status" value="2"/>
</dbReference>
<keyword evidence="4 5" id="KW-0574">Periplasm</keyword>
<comment type="subcellular location">
    <subcellularLocation>
        <location evidence="1 5">Periplasm</location>
    </subcellularLocation>
</comment>
<evidence type="ECO:0000313" key="8">
    <source>
        <dbReference type="EMBL" id="MBU3844336.1"/>
    </source>
</evidence>
<keyword evidence="3 7" id="KW-0732">Signal</keyword>
<dbReference type="PIRSF" id="PIRSF019574">
    <property type="entry name" value="Periplasmic_polyamine_BP"/>
    <property type="match status" value="1"/>
</dbReference>
<dbReference type="Pfam" id="PF13416">
    <property type="entry name" value="SBP_bac_8"/>
    <property type="match status" value="1"/>
</dbReference>
<reference evidence="8" key="2">
    <citation type="submission" date="2021-04" db="EMBL/GenBank/DDBJ databases">
        <authorList>
            <person name="Gilroy R."/>
        </authorList>
    </citation>
    <scope>NUCLEOTIDE SEQUENCE</scope>
    <source>
        <strain evidence="8">378</strain>
    </source>
</reference>
<name>A0A948TGC4_9GAMM</name>
<reference evidence="8" key="1">
    <citation type="journal article" date="2021" name="PeerJ">
        <title>Extensive microbial diversity within the chicken gut microbiome revealed by metagenomics and culture.</title>
        <authorList>
            <person name="Gilroy R."/>
            <person name="Ravi A."/>
            <person name="Getino M."/>
            <person name="Pursley I."/>
            <person name="Horton D.L."/>
            <person name="Alikhan N.F."/>
            <person name="Baker D."/>
            <person name="Gharbi K."/>
            <person name="Hall N."/>
            <person name="Watson M."/>
            <person name="Adriaenssens E.M."/>
            <person name="Foster-Nyarko E."/>
            <person name="Jarju S."/>
            <person name="Secka A."/>
            <person name="Antonio M."/>
            <person name="Oren A."/>
            <person name="Chaudhuri R.R."/>
            <person name="La Ragione R."/>
            <person name="Hildebrand F."/>
            <person name="Pallen M.J."/>
        </authorList>
    </citation>
    <scope>NUCLEOTIDE SEQUENCE</scope>
    <source>
        <strain evidence="8">378</strain>
    </source>
</reference>
<evidence type="ECO:0000256" key="5">
    <source>
        <dbReference type="PIRNR" id="PIRNR019574"/>
    </source>
</evidence>
<keyword evidence="2 5" id="KW-0813">Transport</keyword>
<protein>
    <recommendedName>
        <fullName evidence="5">Putrescine-binding periplasmic protein</fullName>
    </recommendedName>
</protein>
<feature type="binding site" evidence="6">
    <location>
        <position position="88"/>
    </location>
    <ligand>
        <name>spermidine</name>
        <dbReference type="ChEBI" id="CHEBI:57834"/>
    </ligand>
</feature>
<comment type="caution">
    <text evidence="8">The sequence shown here is derived from an EMBL/GenBank/DDBJ whole genome shotgun (WGS) entry which is preliminary data.</text>
</comment>
<dbReference type="PANTHER" id="PTHR30222:SF12">
    <property type="entry name" value="NORSPERMIDINE SENSOR"/>
    <property type="match status" value="1"/>
</dbReference>
<dbReference type="PRINTS" id="PR00909">
    <property type="entry name" value="SPERMDNBNDNG"/>
</dbReference>
<dbReference type="CDD" id="cd13659">
    <property type="entry name" value="PBP2_PotF"/>
    <property type="match status" value="1"/>
</dbReference>